<reference evidence="2" key="1">
    <citation type="journal article" date="2013" name="Nat. Genet.">
        <title>The draft genomes of soft-shell turtle and green sea turtle yield insights into the development and evolution of the turtle-specific body plan.</title>
        <authorList>
            <person name="Wang Z."/>
            <person name="Pascual-Anaya J."/>
            <person name="Zadissa A."/>
            <person name="Li W."/>
            <person name="Niimura Y."/>
            <person name="Huang Z."/>
            <person name="Li C."/>
            <person name="White S."/>
            <person name="Xiong Z."/>
            <person name="Fang D."/>
            <person name="Wang B."/>
            <person name="Ming Y."/>
            <person name="Chen Y."/>
            <person name="Zheng Y."/>
            <person name="Kuraku S."/>
            <person name="Pignatelli M."/>
            <person name="Herrero J."/>
            <person name="Beal K."/>
            <person name="Nozawa M."/>
            <person name="Li Q."/>
            <person name="Wang J."/>
            <person name="Zhang H."/>
            <person name="Yu L."/>
            <person name="Shigenobu S."/>
            <person name="Wang J."/>
            <person name="Liu J."/>
            <person name="Flicek P."/>
            <person name="Searle S."/>
            <person name="Wang J."/>
            <person name="Kuratani S."/>
            <person name="Yin Y."/>
            <person name="Aken B."/>
            <person name="Zhang G."/>
            <person name="Irie N."/>
        </authorList>
    </citation>
    <scope>NUCLEOTIDE SEQUENCE [LARGE SCALE GENOMIC DNA]</scope>
</reference>
<evidence type="ECO:0000313" key="1">
    <source>
        <dbReference type="EMBL" id="EMP35994.1"/>
    </source>
</evidence>
<proteinExistence type="predicted"/>
<name>M7BFL4_CHEMY</name>
<gene>
    <name evidence="1" type="ORF">UY3_06862</name>
</gene>
<sequence length="147" mass="16642">MLIIRSKLPTDQTHQLKVAPDPARTDPDCSTPLEQQIQKLQTYLYCYGDRYPHNTPSKIHGFYMAEGSSFQASQSSMGPTHAYHNIWYTSSSASNNSAGQQARKFRVKVRSILMFCIRAPRKSSTDWAMILTCMLQDAAYTRLDQGS</sequence>
<protein>
    <submittedName>
        <fullName evidence="1">Uncharacterized protein</fullName>
    </submittedName>
</protein>
<evidence type="ECO:0000313" key="2">
    <source>
        <dbReference type="Proteomes" id="UP000031443"/>
    </source>
</evidence>
<keyword evidence="2" id="KW-1185">Reference proteome</keyword>
<accession>M7BFL4</accession>
<organism evidence="1 2">
    <name type="scientific">Chelonia mydas</name>
    <name type="common">Green sea-turtle</name>
    <name type="synonym">Chelonia agassizi</name>
    <dbReference type="NCBI Taxonomy" id="8469"/>
    <lineage>
        <taxon>Eukaryota</taxon>
        <taxon>Metazoa</taxon>
        <taxon>Chordata</taxon>
        <taxon>Craniata</taxon>
        <taxon>Vertebrata</taxon>
        <taxon>Euteleostomi</taxon>
        <taxon>Archelosauria</taxon>
        <taxon>Testudinata</taxon>
        <taxon>Testudines</taxon>
        <taxon>Cryptodira</taxon>
        <taxon>Durocryptodira</taxon>
        <taxon>Americhelydia</taxon>
        <taxon>Chelonioidea</taxon>
        <taxon>Cheloniidae</taxon>
        <taxon>Chelonia</taxon>
    </lineage>
</organism>
<dbReference type="Proteomes" id="UP000031443">
    <property type="component" value="Unassembled WGS sequence"/>
</dbReference>
<dbReference type="EMBL" id="KB526912">
    <property type="protein sequence ID" value="EMP35994.1"/>
    <property type="molecule type" value="Genomic_DNA"/>
</dbReference>
<dbReference type="AlphaFoldDB" id="M7BFL4"/>